<feature type="domain" description="Glutamate-ammonia ligase adenylyltransferase repeated" evidence="7">
    <location>
        <begin position="74"/>
        <end position="334"/>
    </location>
</feature>
<evidence type="ECO:0000256" key="6">
    <source>
        <dbReference type="ARBA" id="ARBA00023268"/>
    </source>
</evidence>
<evidence type="ECO:0000256" key="5">
    <source>
        <dbReference type="ARBA" id="ARBA00022842"/>
    </source>
</evidence>
<accession>A0A1D9MKF9</accession>
<evidence type="ECO:0000256" key="1">
    <source>
        <dbReference type="ARBA" id="ARBA00022679"/>
    </source>
</evidence>
<keyword evidence="2 9" id="KW-0548">Nucleotidyltransferase</keyword>
<dbReference type="InterPro" id="IPR043519">
    <property type="entry name" value="NT_sf"/>
</dbReference>
<gene>
    <name evidence="9" type="ORF">BK816_05375</name>
</gene>
<dbReference type="PANTHER" id="PTHR30621">
    <property type="entry name" value="GLUTAMINE SYNTHETASE ADENYLYLTRANSFERASE"/>
    <property type="match status" value="1"/>
</dbReference>
<name>A0A1D9MKF9_9ACTO</name>
<dbReference type="GO" id="GO:0000820">
    <property type="term" value="P:regulation of glutamine family amino acid metabolic process"/>
    <property type="evidence" value="ECO:0007669"/>
    <property type="project" value="TreeGrafter"/>
</dbReference>
<organism evidence="9 10">
    <name type="scientific">Boudabousia tangfeifanii</name>
    <dbReference type="NCBI Taxonomy" id="1912795"/>
    <lineage>
        <taxon>Bacteria</taxon>
        <taxon>Bacillati</taxon>
        <taxon>Actinomycetota</taxon>
        <taxon>Actinomycetes</taxon>
        <taxon>Actinomycetales</taxon>
        <taxon>Actinomycetaceae</taxon>
        <taxon>Boudabousia</taxon>
    </lineage>
</organism>
<keyword evidence="6" id="KW-0511">Multifunctional enzyme</keyword>
<dbReference type="Gene3D" id="3.30.460.10">
    <property type="entry name" value="Beta Polymerase, domain 2"/>
    <property type="match status" value="2"/>
</dbReference>
<dbReference type="NCBIfam" id="NF010707">
    <property type="entry name" value="PRK14109.1"/>
    <property type="match status" value="1"/>
</dbReference>
<dbReference type="InterPro" id="IPR013546">
    <property type="entry name" value="PII_UdlTrfase/GS_AdlTrfase"/>
</dbReference>
<dbReference type="AlphaFoldDB" id="A0A1D9MKF9"/>
<dbReference type="GO" id="GO:0005524">
    <property type="term" value="F:ATP binding"/>
    <property type="evidence" value="ECO:0007669"/>
    <property type="project" value="UniProtKB-KW"/>
</dbReference>
<proteinExistence type="predicted"/>
<dbReference type="InterPro" id="IPR023057">
    <property type="entry name" value="GlnE"/>
</dbReference>
<dbReference type="STRING" id="1912795.BK816_05375"/>
<reference evidence="9 10" key="1">
    <citation type="submission" date="2016-10" db="EMBL/GenBank/DDBJ databases">
        <title>Actinomyces aegypiusis sp. nov., isolated from the Aegypius monachus in Qinghai Tibet Plateau China.</title>
        <authorList>
            <person name="Wang Y."/>
        </authorList>
    </citation>
    <scope>NUCLEOTIDE SEQUENCE [LARGE SCALE GENOMIC DNA]</scope>
    <source>
        <strain evidence="9 10">VUL4_3</strain>
    </source>
</reference>
<feature type="domain" description="Glutamate-ammonia ligase adenylyltransferase repeated" evidence="7">
    <location>
        <begin position="605"/>
        <end position="831"/>
    </location>
</feature>
<dbReference type="CDD" id="cd05401">
    <property type="entry name" value="NT_GlnE_GlnD_like"/>
    <property type="match status" value="2"/>
</dbReference>
<keyword evidence="5" id="KW-0460">Magnesium</keyword>
<dbReference type="GO" id="GO:0005829">
    <property type="term" value="C:cytosol"/>
    <property type="evidence" value="ECO:0007669"/>
    <property type="project" value="TreeGrafter"/>
</dbReference>
<evidence type="ECO:0000259" key="8">
    <source>
        <dbReference type="Pfam" id="PF08335"/>
    </source>
</evidence>
<keyword evidence="3" id="KW-0547">Nucleotide-binding</keyword>
<evidence type="ECO:0000256" key="2">
    <source>
        <dbReference type="ARBA" id="ARBA00022695"/>
    </source>
</evidence>
<dbReference type="Gene3D" id="1.20.120.330">
    <property type="entry name" value="Nucleotidyltransferases domain 2"/>
    <property type="match status" value="2"/>
</dbReference>
<dbReference type="SUPFAM" id="SSF81301">
    <property type="entry name" value="Nucleotidyltransferase"/>
    <property type="match status" value="2"/>
</dbReference>
<evidence type="ECO:0000256" key="4">
    <source>
        <dbReference type="ARBA" id="ARBA00022840"/>
    </source>
</evidence>
<dbReference type="Pfam" id="PF03710">
    <property type="entry name" value="GlnE"/>
    <property type="match status" value="2"/>
</dbReference>
<dbReference type="InterPro" id="IPR005190">
    <property type="entry name" value="GlnE_rpt_dom"/>
</dbReference>
<dbReference type="Proteomes" id="UP000176288">
    <property type="component" value="Chromosome"/>
</dbReference>
<dbReference type="GO" id="GO:0008882">
    <property type="term" value="F:[glutamate-ammonia-ligase] adenylyltransferase activity"/>
    <property type="evidence" value="ECO:0007669"/>
    <property type="project" value="InterPro"/>
</dbReference>
<evidence type="ECO:0000256" key="3">
    <source>
        <dbReference type="ARBA" id="ARBA00022741"/>
    </source>
</evidence>
<dbReference type="SUPFAM" id="SSF81593">
    <property type="entry name" value="Nucleotidyltransferase substrate binding subunit/domain"/>
    <property type="match status" value="2"/>
</dbReference>
<keyword evidence="10" id="KW-1185">Reference proteome</keyword>
<evidence type="ECO:0000313" key="10">
    <source>
        <dbReference type="Proteomes" id="UP000176288"/>
    </source>
</evidence>
<dbReference type="KEGG" id="avu:BK816_05375"/>
<dbReference type="PANTHER" id="PTHR30621:SF0">
    <property type="entry name" value="BIFUNCTIONAL GLUTAMINE SYNTHETASE ADENYLYLTRANSFERASE_ADENYLYL-REMOVING ENZYME"/>
    <property type="match status" value="1"/>
</dbReference>
<dbReference type="Pfam" id="PF08335">
    <property type="entry name" value="GlnD_UR_UTase"/>
    <property type="match status" value="2"/>
</dbReference>
<feature type="domain" description="PII-uridylyltransferase/Glutamine-synthetase adenylyltransferase" evidence="8">
    <location>
        <begin position="857"/>
        <end position="1000"/>
    </location>
</feature>
<keyword evidence="4" id="KW-0067">ATP-binding</keyword>
<protein>
    <submittedName>
        <fullName evidence="9">Bifunctional glutamine-synthetase adenylyltransferase/deadenyltransferase</fullName>
    </submittedName>
</protein>
<feature type="domain" description="PII-uridylyltransferase/Glutamine-synthetase adenylyltransferase" evidence="8">
    <location>
        <begin position="355"/>
        <end position="500"/>
    </location>
</feature>
<sequence>MPLTGRVLRQLGFVSPESLLAWAEAGEFTITPFFESAFAKCADPMAASLAQVRLEATKDPIVAKVLADPLWYTRFIRLAGASDALADMLIANPSWLACLAQTTLSLGDHDSTPDTSEKWAQTAKEGLLNKVTKALNPQLGGADIAGATTVLRETYFQLLIEIAAADLMANDQLQAVETVSSLLAALADFAIAGALLIAGAEEPTLAIGNNPGQPLKVAVIALGKCGGQELNYISDVDVVFVARWDEAQLTATQALATAERVAVAVSTVISGPGLARPLWPLDTALRPEGQAGSLVRSLESYRQYYQRWAQSWEFQALLKARYCAGDEELGTQFVAMAQELVWQAANRPEFVDSARAMRTRVEANIASKQRARHLKLGPGGLRDIEFTVQLLQLVHGRVDEGVRSPHTLTGIQQLSSGGYIGREDGEVFGRAYRLLRLIEHRAQLAKLQRTHVIPTQNRALQRLARSTLIATQQAGPAIETFETLWQETGKQVRKLHERLFYRPLLGATARLSEDELALTSSAAQDRLAAIGFSDPKRALQQLEVLTAGATRRATILRQILPALLGVLANGADPDAGLLGFRILAEEVGNTQWFVRLLRDSKQAATRLCQILPNSVFVTDALVASPTLIKWLDADDELVAPDKHELEAQQLAVLSRQEDSESAINRVQAARRRELTRAGLSDLIFGINTEKNAKIISQANDLAVQGALRIAQYEITGHIGEGAPKQCIVAMGRFGGNECGYASDADVMFIHESAELTEDAIGIVNRLSQILQSGTWRWSVDTSLRPEGKNGPLSRSFESFETYLAKWSEPWERQALLRARVVAGDPDLAEQVTQEITQFCYSRGLSAQELAQIRLLKARMEKERLPRGVDKQKHVKLGPGGLADVEWAAQLTQLTYGHEFPQLRTTSTRQALRAAESLGILSSEQVSALLASWDFAARIRAANTLVSGRLSGPKLDLLPQDHRALIPLARILGYQSGAERTLVEDYLRTARHAREVFDEIFWPRTVDEL</sequence>
<evidence type="ECO:0000313" key="9">
    <source>
        <dbReference type="EMBL" id="AOZ72794.1"/>
    </source>
</evidence>
<dbReference type="EMBL" id="CP017812">
    <property type="protein sequence ID" value="AOZ72794.1"/>
    <property type="molecule type" value="Genomic_DNA"/>
</dbReference>
<evidence type="ECO:0000259" key="7">
    <source>
        <dbReference type="Pfam" id="PF03710"/>
    </source>
</evidence>
<keyword evidence="1 9" id="KW-0808">Transferase</keyword>